<dbReference type="EMBL" id="KX397364">
    <property type="protein sequence ID" value="ANZ48164.1"/>
    <property type="molecule type" value="Genomic_DNA"/>
</dbReference>
<protein>
    <submittedName>
        <fullName evidence="1">Uncharacterized protein</fullName>
    </submittedName>
</protein>
<accession>A0A1B2IAB2</accession>
<evidence type="ECO:0000313" key="1">
    <source>
        <dbReference type="EMBL" id="ANZ48164.1"/>
    </source>
</evidence>
<dbReference type="Proteomes" id="UP000202181">
    <property type="component" value="Segment"/>
</dbReference>
<proteinExistence type="predicted"/>
<gene>
    <name evidence="1" type="ORF">ASESINO_151</name>
</gene>
<dbReference type="KEGG" id="vg:29057101"/>
<reference evidence="1" key="1">
    <citation type="submission" date="2016-06" db="EMBL/GenBank/DDBJ databases">
        <authorList>
            <person name="Berg J.A."/>
            <person name="Hyde J.R."/>
            <person name="Breakwell D.P."/>
            <person name="Hope S."/>
            <person name="Grose J.H."/>
        </authorList>
    </citation>
    <scope>NUCLEOTIDE SEQUENCE [LARGE SCALE GENOMIC DNA]</scope>
</reference>
<name>A0A1B2IAB2_9CAUD</name>
<dbReference type="GeneID" id="29057101"/>
<evidence type="ECO:0000313" key="2">
    <source>
        <dbReference type="Proteomes" id="UP000202181"/>
    </source>
</evidence>
<organism evidence="1 2">
    <name type="scientific">Erwinia phage vB_EamM_Asesino</name>
    <dbReference type="NCBI Taxonomy" id="1883370"/>
    <lineage>
        <taxon>Viruses</taxon>
        <taxon>Duplodnaviria</taxon>
        <taxon>Heunggongvirae</taxon>
        <taxon>Uroviricota</taxon>
        <taxon>Caudoviricetes</taxon>
        <taxon>Chimalliviridae</taxon>
        <taxon>Erskinevirus</taxon>
        <taxon>Erskinevirus asesino</taxon>
    </lineage>
</organism>
<sequence length="129" mass="14634">MAGKEILPNGKAVYTFDDGTVFYETGNTLGELIPDCYYLAIGNSHVFPGGRNGIRFKWYYCPQIVEDERFEHICNAFRETGGVEHVCRVKIISNENYQLVLQWLHNDAIETHHYQPGHGGITATAEQLN</sequence>
<keyword evidence="2" id="KW-1185">Reference proteome</keyword>
<dbReference type="RefSeq" id="YP_009290769.1">
    <property type="nucleotide sequence ID" value="NC_031107.2"/>
</dbReference>